<dbReference type="EMBL" id="CAJOBS010002615">
    <property type="protein sequence ID" value="CAF4826022.1"/>
    <property type="molecule type" value="Genomic_DNA"/>
</dbReference>
<dbReference type="EMBL" id="CAJOBQ010001045">
    <property type="protein sequence ID" value="CAF4448732.1"/>
    <property type="molecule type" value="Genomic_DNA"/>
</dbReference>
<dbReference type="Proteomes" id="UP000663851">
    <property type="component" value="Unassembled WGS sequence"/>
</dbReference>
<proteinExistence type="predicted"/>
<dbReference type="EMBL" id="CAJOBR010000771">
    <property type="protein sequence ID" value="CAF4544961.1"/>
    <property type="molecule type" value="Genomic_DNA"/>
</dbReference>
<name>A0A820S944_9BILA</name>
<evidence type="ECO:0000313" key="6">
    <source>
        <dbReference type="EMBL" id="CAF4826022.1"/>
    </source>
</evidence>
<comment type="caution">
    <text evidence="4">The sequence shown here is derived from an EMBL/GenBank/DDBJ whole genome shotgun (WGS) entry which is preliminary data.</text>
</comment>
<dbReference type="EMBL" id="CAJOBO010000632">
    <property type="protein sequence ID" value="CAF4262389.1"/>
    <property type="molecule type" value="Genomic_DNA"/>
</dbReference>
<accession>A0A820S944</accession>
<feature type="region of interest" description="Disordered" evidence="1">
    <location>
        <begin position="1"/>
        <end position="60"/>
    </location>
</feature>
<sequence length="77" mass="9054">MNNERMPGQISDDDDDQNSLTSYQKFDRKRINQKQEMIKRAGDLRTRRTPHRTDTPVSDDIKGTANRLLLFAFTLRD</sequence>
<evidence type="ECO:0000313" key="8">
    <source>
        <dbReference type="Proteomes" id="UP000663873"/>
    </source>
</evidence>
<evidence type="ECO:0000313" key="5">
    <source>
        <dbReference type="EMBL" id="CAF4544961.1"/>
    </source>
</evidence>
<organism evidence="4 7">
    <name type="scientific">Rotaria socialis</name>
    <dbReference type="NCBI Taxonomy" id="392032"/>
    <lineage>
        <taxon>Eukaryota</taxon>
        <taxon>Metazoa</taxon>
        <taxon>Spiralia</taxon>
        <taxon>Gnathifera</taxon>
        <taxon>Rotifera</taxon>
        <taxon>Eurotatoria</taxon>
        <taxon>Bdelloidea</taxon>
        <taxon>Philodinida</taxon>
        <taxon>Philodinidae</taxon>
        <taxon>Rotaria</taxon>
    </lineage>
</organism>
<feature type="compositionally biased region" description="Basic and acidic residues" evidence="1">
    <location>
        <begin position="36"/>
        <end position="60"/>
    </location>
</feature>
<dbReference type="EMBL" id="CAJOBP010002193">
    <property type="protein sequence ID" value="CAF4340139.1"/>
    <property type="molecule type" value="Genomic_DNA"/>
</dbReference>
<dbReference type="AlphaFoldDB" id="A0A820S944"/>
<dbReference type="Proteomes" id="UP000663862">
    <property type="component" value="Unassembled WGS sequence"/>
</dbReference>
<evidence type="ECO:0000313" key="3">
    <source>
        <dbReference type="EMBL" id="CAF4340139.1"/>
    </source>
</evidence>
<protein>
    <submittedName>
        <fullName evidence="4">Uncharacterized protein</fullName>
    </submittedName>
</protein>
<dbReference type="Proteomes" id="UP000663838">
    <property type="component" value="Unassembled WGS sequence"/>
</dbReference>
<evidence type="ECO:0000256" key="1">
    <source>
        <dbReference type="SAM" id="MobiDB-lite"/>
    </source>
</evidence>
<evidence type="ECO:0000313" key="7">
    <source>
        <dbReference type="Proteomes" id="UP000663862"/>
    </source>
</evidence>
<dbReference type="Proteomes" id="UP000663848">
    <property type="component" value="Unassembled WGS sequence"/>
</dbReference>
<gene>
    <name evidence="2" type="ORF">HFQ381_LOCUS11144</name>
    <name evidence="5" type="ORF">QYT958_LOCUS7880</name>
    <name evidence="6" type="ORF">TOA249_LOCUS24908</name>
    <name evidence="4" type="ORF">TSG867_LOCUS16813</name>
    <name evidence="3" type="ORF">UJA718_LOCUS15084</name>
</gene>
<keyword evidence="8" id="KW-1185">Reference proteome</keyword>
<reference evidence="4" key="1">
    <citation type="submission" date="2021-02" db="EMBL/GenBank/DDBJ databases">
        <authorList>
            <person name="Nowell W R."/>
        </authorList>
    </citation>
    <scope>NUCLEOTIDE SEQUENCE</scope>
</reference>
<evidence type="ECO:0000313" key="4">
    <source>
        <dbReference type="EMBL" id="CAF4448732.1"/>
    </source>
</evidence>
<evidence type="ECO:0000313" key="2">
    <source>
        <dbReference type="EMBL" id="CAF4262389.1"/>
    </source>
</evidence>
<dbReference type="Proteomes" id="UP000663873">
    <property type="component" value="Unassembled WGS sequence"/>
</dbReference>